<name>A0A0R2MUP1_9LACO</name>
<dbReference type="PATRIC" id="fig|1293598.4.peg.163"/>
<comment type="caution">
    <text evidence="1">The sequence shown here is derived from an EMBL/GenBank/DDBJ whole genome shotgun (WGS) entry which is preliminary data.</text>
</comment>
<reference evidence="1 2" key="1">
    <citation type="journal article" date="2015" name="Genome Announc.">
        <title>Expanding the biotechnology potential of lactobacilli through comparative genomics of 213 strains and associated genera.</title>
        <authorList>
            <person name="Sun Z."/>
            <person name="Harris H.M."/>
            <person name="McCann A."/>
            <person name="Guo C."/>
            <person name="Argimon S."/>
            <person name="Zhang W."/>
            <person name="Yang X."/>
            <person name="Jeffery I.B."/>
            <person name="Cooney J.C."/>
            <person name="Kagawa T.F."/>
            <person name="Liu W."/>
            <person name="Song Y."/>
            <person name="Salvetti E."/>
            <person name="Wrobel A."/>
            <person name="Rasinkangas P."/>
            <person name="Parkhill J."/>
            <person name="Rea M.C."/>
            <person name="O'Sullivan O."/>
            <person name="Ritari J."/>
            <person name="Douillard F.P."/>
            <person name="Paul Ross R."/>
            <person name="Yang R."/>
            <person name="Briner A.E."/>
            <person name="Felis G.E."/>
            <person name="de Vos W.M."/>
            <person name="Barrangou R."/>
            <person name="Klaenhammer T.R."/>
            <person name="Caufield P.W."/>
            <person name="Cui Y."/>
            <person name="Zhang H."/>
            <person name="O'Toole P.W."/>
        </authorList>
    </citation>
    <scope>NUCLEOTIDE SEQUENCE [LARGE SCALE GENOMIC DNA]</scope>
    <source>
        <strain evidence="1 2">DSM 24301</strain>
    </source>
</reference>
<protein>
    <submittedName>
        <fullName evidence="1">Uncharacterized protein</fullName>
    </submittedName>
</protein>
<dbReference type="AlphaFoldDB" id="A0A0R2MUP1"/>
<sequence length="87" mass="10009">MALARRGLTAKQISEQFGIDYSVVWRQMKKAGLDASKPFIYRDNYGRYFKSVEDVKSFYKVPVSTVIKNRITGITLERGQWSAGRID</sequence>
<proteinExistence type="predicted"/>
<gene>
    <name evidence="1" type="ORF">IV56_GL000156</name>
</gene>
<dbReference type="EMBL" id="JQCE01000071">
    <property type="protein sequence ID" value="KRO15299.1"/>
    <property type="molecule type" value="Genomic_DNA"/>
</dbReference>
<dbReference type="Proteomes" id="UP000050969">
    <property type="component" value="Unassembled WGS sequence"/>
</dbReference>
<keyword evidence="2" id="KW-1185">Reference proteome</keyword>
<accession>A0A0R2MUP1</accession>
<evidence type="ECO:0000313" key="2">
    <source>
        <dbReference type="Proteomes" id="UP000050969"/>
    </source>
</evidence>
<organism evidence="1 2">
    <name type="scientific">Lacticaseibacillus saniviri JCM 17471 = DSM 24301</name>
    <dbReference type="NCBI Taxonomy" id="1293598"/>
    <lineage>
        <taxon>Bacteria</taxon>
        <taxon>Bacillati</taxon>
        <taxon>Bacillota</taxon>
        <taxon>Bacilli</taxon>
        <taxon>Lactobacillales</taxon>
        <taxon>Lactobacillaceae</taxon>
        <taxon>Lacticaseibacillus</taxon>
    </lineage>
</organism>
<evidence type="ECO:0000313" key="1">
    <source>
        <dbReference type="EMBL" id="KRO15299.1"/>
    </source>
</evidence>